<dbReference type="Gene3D" id="2.70.210.12">
    <property type="entry name" value="GTP1/OBG domain"/>
    <property type="match status" value="1"/>
</dbReference>
<dbReference type="PRINTS" id="PR00326">
    <property type="entry name" value="GTP1OBG"/>
</dbReference>
<protein>
    <recommendedName>
        <fullName evidence="9">GTPase</fullName>
    </recommendedName>
</protein>
<name>A0A1Z5JNY6_FISSO</name>
<dbReference type="PROSITE" id="PS51710">
    <property type="entry name" value="G_OBG"/>
    <property type="match status" value="1"/>
</dbReference>
<gene>
    <name evidence="7" type="ORF">FisN_8Lh230</name>
</gene>
<dbReference type="NCBIfam" id="NF008956">
    <property type="entry name" value="PRK12299.1"/>
    <property type="match status" value="1"/>
</dbReference>
<dbReference type="GO" id="GO:0000287">
    <property type="term" value="F:magnesium ion binding"/>
    <property type="evidence" value="ECO:0007669"/>
    <property type="project" value="InterPro"/>
</dbReference>
<dbReference type="InterPro" id="IPR045086">
    <property type="entry name" value="OBG_GTPase"/>
</dbReference>
<evidence type="ECO:0000256" key="3">
    <source>
        <dbReference type="ARBA" id="ARBA00023134"/>
    </source>
</evidence>
<evidence type="ECO:0008006" key="9">
    <source>
        <dbReference type="Google" id="ProtNLM"/>
    </source>
</evidence>
<dbReference type="PANTHER" id="PTHR11702:SF31">
    <property type="entry name" value="MITOCHONDRIAL RIBOSOME-ASSOCIATED GTPASE 2"/>
    <property type="match status" value="1"/>
</dbReference>
<dbReference type="Proteomes" id="UP000198406">
    <property type="component" value="Unassembled WGS sequence"/>
</dbReference>
<evidence type="ECO:0000313" key="7">
    <source>
        <dbReference type="EMBL" id="GAX15468.1"/>
    </source>
</evidence>
<dbReference type="GO" id="GO:0042254">
    <property type="term" value="P:ribosome biogenesis"/>
    <property type="evidence" value="ECO:0007669"/>
    <property type="project" value="UniProtKB-UniRule"/>
</dbReference>
<dbReference type="PROSITE" id="PS00905">
    <property type="entry name" value="GTP1_OBG"/>
    <property type="match status" value="1"/>
</dbReference>
<organism evidence="7 8">
    <name type="scientific">Fistulifera solaris</name>
    <name type="common">Oleaginous diatom</name>
    <dbReference type="NCBI Taxonomy" id="1519565"/>
    <lineage>
        <taxon>Eukaryota</taxon>
        <taxon>Sar</taxon>
        <taxon>Stramenopiles</taxon>
        <taxon>Ochrophyta</taxon>
        <taxon>Bacillariophyta</taxon>
        <taxon>Bacillariophyceae</taxon>
        <taxon>Bacillariophycidae</taxon>
        <taxon>Naviculales</taxon>
        <taxon>Naviculaceae</taxon>
        <taxon>Fistulifera</taxon>
    </lineage>
</organism>
<evidence type="ECO:0000313" key="8">
    <source>
        <dbReference type="Proteomes" id="UP000198406"/>
    </source>
</evidence>
<evidence type="ECO:0000256" key="1">
    <source>
        <dbReference type="ARBA" id="ARBA00007699"/>
    </source>
</evidence>
<accession>A0A1Z5JNY6</accession>
<comment type="caution">
    <text evidence="7">The sequence shown here is derived from an EMBL/GenBank/DDBJ whole genome shotgun (WGS) entry which is preliminary data.</text>
</comment>
<dbReference type="Gene3D" id="3.40.50.300">
    <property type="entry name" value="P-loop containing nucleotide triphosphate hydrolases"/>
    <property type="match status" value="1"/>
</dbReference>
<dbReference type="GO" id="GO:0005525">
    <property type="term" value="F:GTP binding"/>
    <property type="evidence" value="ECO:0007669"/>
    <property type="project" value="UniProtKB-KW"/>
</dbReference>
<dbReference type="InterPro" id="IPR036726">
    <property type="entry name" value="GTP1_OBG_dom_sf"/>
</dbReference>
<keyword evidence="2" id="KW-0547">Nucleotide-binding</keyword>
<dbReference type="InterPro" id="IPR027417">
    <property type="entry name" value="P-loop_NTPase"/>
</dbReference>
<dbReference type="SUPFAM" id="SSF52540">
    <property type="entry name" value="P-loop containing nucleoside triphosphate hydrolases"/>
    <property type="match status" value="1"/>
</dbReference>
<dbReference type="InParanoid" id="A0A1Z5JNY6"/>
<dbReference type="PANTHER" id="PTHR11702">
    <property type="entry name" value="DEVELOPMENTALLY REGULATED GTP-BINDING PROTEIN-RELATED"/>
    <property type="match status" value="1"/>
</dbReference>
<dbReference type="PROSITE" id="PS51883">
    <property type="entry name" value="OBG"/>
    <property type="match status" value="1"/>
</dbReference>
<dbReference type="InterPro" id="IPR031167">
    <property type="entry name" value="G_OBG"/>
</dbReference>
<reference evidence="7 8" key="1">
    <citation type="journal article" date="2015" name="Plant Cell">
        <title>Oil accumulation by the oleaginous diatom Fistulifera solaris as revealed by the genome and transcriptome.</title>
        <authorList>
            <person name="Tanaka T."/>
            <person name="Maeda Y."/>
            <person name="Veluchamy A."/>
            <person name="Tanaka M."/>
            <person name="Abida H."/>
            <person name="Marechal E."/>
            <person name="Bowler C."/>
            <person name="Muto M."/>
            <person name="Sunaga Y."/>
            <person name="Tanaka M."/>
            <person name="Yoshino T."/>
            <person name="Taniguchi T."/>
            <person name="Fukuda Y."/>
            <person name="Nemoto M."/>
            <person name="Matsumoto M."/>
            <person name="Wong P.S."/>
            <person name="Aburatani S."/>
            <person name="Fujibuchi W."/>
        </authorList>
    </citation>
    <scope>NUCLEOTIDE SEQUENCE [LARGE SCALE GENOMIC DNA]</scope>
    <source>
        <strain evidence="7 8">JPCC DA0580</strain>
    </source>
</reference>
<dbReference type="EMBL" id="BDSP01000092">
    <property type="protein sequence ID" value="GAX15468.1"/>
    <property type="molecule type" value="Genomic_DNA"/>
</dbReference>
<comment type="similarity">
    <text evidence="1">Belongs to the TRAFAC class OBG-HflX-like GTPase superfamily. OBG GTPase family.</text>
</comment>
<keyword evidence="3" id="KW-0342">GTP-binding</keyword>
<feature type="region of interest" description="Disordered" evidence="4">
    <location>
        <begin position="111"/>
        <end position="141"/>
    </location>
</feature>
<feature type="compositionally biased region" description="Gly residues" evidence="4">
    <location>
        <begin position="128"/>
        <end position="141"/>
    </location>
</feature>
<dbReference type="InterPro" id="IPR014100">
    <property type="entry name" value="GTP-bd_Obg/CgtA"/>
</dbReference>
<dbReference type="FunFam" id="2.70.210.12:FF:000001">
    <property type="entry name" value="GTPase Obg"/>
    <property type="match status" value="1"/>
</dbReference>
<feature type="domain" description="OBG-type G" evidence="5">
    <location>
        <begin position="260"/>
        <end position="444"/>
    </location>
</feature>
<evidence type="ECO:0000256" key="4">
    <source>
        <dbReference type="SAM" id="MobiDB-lite"/>
    </source>
</evidence>
<sequence length="454" mass="49489">MPSSSSFAFKDRRSRKRRRTHVSTLIYFCSLWTFLSLTHASFLPTSPVHHFIHHQRNPILLYTSVEPEETTYFSPNVPLGHRHNIRNSTTSSSSSSEDEYSFFDQTTVTVQAGSGGQGASTYKRTKGGQQGPPDGGNGGRGGHVVILADASMNTLASLQRRFVRAENGQDGAYSFQSGKSGTNAVIRVPLGTVVHEVLEDGEQRRMGRLSVPQEELVVALGGVGGEGSGVTANTRGVIRPRNPPTKGERKVLELTLELIADVALVGVPNAGKSTLLAAVTRAQPKIANYPFTTVVPNLGVWNPPSPGRGLILCDVPGLIEGAARGVGLGHAFLRHVDRCHVILHLVDATSNDPIADYEMLNREMVAYGTGQLARMPQVVVVNKMDAYEEGSGEKWEEGLRVKFTREELEQRLKEVMPHARLLWMSAKEKEGVDDLMGRLAAFVQKVKDSTSDTK</sequence>
<dbReference type="SUPFAM" id="SSF82051">
    <property type="entry name" value="Obg GTP-binding protein N-terminal domain"/>
    <property type="match status" value="1"/>
</dbReference>
<dbReference type="InterPro" id="IPR006073">
    <property type="entry name" value="GTP-bd"/>
</dbReference>
<feature type="domain" description="Obg" evidence="6">
    <location>
        <begin position="100"/>
        <end position="259"/>
    </location>
</feature>
<evidence type="ECO:0000259" key="6">
    <source>
        <dbReference type="PROSITE" id="PS51883"/>
    </source>
</evidence>
<dbReference type="OrthoDB" id="347018at2759"/>
<dbReference type="GO" id="GO:0003924">
    <property type="term" value="F:GTPase activity"/>
    <property type="evidence" value="ECO:0007669"/>
    <property type="project" value="InterPro"/>
</dbReference>
<dbReference type="Pfam" id="PF01018">
    <property type="entry name" value="GTP1_OBG"/>
    <property type="match status" value="1"/>
</dbReference>
<dbReference type="Pfam" id="PF01926">
    <property type="entry name" value="MMR_HSR1"/>
    <property type="match status" value="1"/>
</dbReference>
<dbReference type="AlphaFoldDB" id="A0A1Z5JNY6"/>
<dbReference type="NCBIfam" id="TIGR02729">
    <property type="entry name" value="Obg_CgtA"/>
    <property type="match status" value="1"/>
</dbReference>
<evidence type="ECO:0000259" key="5">
    <source>
        <dbReference type="PROSITE" id="PS51710"/>
    </source>
</evidence>
<dbReference type="InterPro" id="IPR006074">
    <property type="entry name" value="GTP1-OBG_CS"/>
</dbReference>
<proteinExistence type="inferred from homology"/>
<dbReference type="CDD" id="cd01898">
    <property type="entry name" value="Obg"/>
    <property type="match status" value="1"/>
</dbReference>
<dbReference type="GO" id="GO:0005739">
    <property type="term" value="C:mitochondrion"/>
    <property type="evidence" value="ECO:0007669"/>
    <property type="project" value="TreeGrafter"/>
</dbReference>
<keyword evidence="8" id="KW-1185">Reference proteome</keyword>
<evidence type="ECO:0000256" key="2">
    <source>
        <dbReference type="ARBA" id="ARBA00022741"/>
    </source>
</evidence>
<dbReference type="InterPro" id="IPR006169">
    <property type="entry name" value="GTP1_OBG_dom"/>
</dbReference>